<reference evidence="1" key="1">
    <citation type="submission" date="2022-04" db="EMBL/GenBank/DDBJ databases">
        <title>Genome of the entomopathogenic fungus Entomophthora muscae.</title>
        <authorList>
            <person name="Elya C."/>
            <person name="Lovett B.R."/>
            <person name="Lee E."/>
            <person name="Macias A.M."/>
            <person name="Hajek A.E."/>
            <person name="De Bivort B.L."/>
            <person name="Kasson M.T."/>
            <person name="De Fine Licht H.H."/>
            <person name="Stajich J.E."/>
        </authorList>
    </citation>
    <scope>NUCLEOTIDE SEQUENCE</scope>
    <source>
        <strain evidence="1">Berkeley</strain>
    </source>
</reference>
<name>A0ACC2SGB6_9FUNG</name>
<organism evidence="1 2">
    <name type="scientific">Entomophthora muscae</name>
    <dbReference type="NCBI Taxonomy" id="34485"/>
    <lineage>
        <taxon>Eukaryota</taxon>
        <taxon>Fungi</taxon>
        <taxon>Fungi incertae sedis</taxon>
        <taxon>Zoopagomycota</taxon>
        <taxon>Entomophthoromycotina</taxon>
        <taxon>Entomophthoromycetes</taxon>
        <taxon>Entomophthorales</taxon>
        <taxon>Entomophthoraceae</taxon>
        <taxon>Entomophthora</taxon>
    </lineage>
</organism>
<comment type="caution">
    <text evidence="1">The sequence shown here is derived from an EMBL/GenBank/DDBJ whole genome shotgun (WGS) entry which is preliminary data.</text>
</comment>
<sequence length="82" mass="9065">MTVKEVMEIHDFYTLKEFGSSLATKSLPMIGAATSREKLAGLTAEQQDATMALFKKRCSILSDSSFNLGYIKNNLHHINTGI</sequence>
<dbReference type="EMBL" id="QTSX02005069">
    <property type="protein sequence ID" value="KAJ9061434.1"/>
    <property type="molecule type" value="Genomic_DNA"/>
</dbReference>
<proteinExistence type="predicted"/>
<evidence type="ECO:0000313" key="2">
    <source>
        <dbReference type="Proteomes" id="UP001165960"/>
    </source>
</evidence>
<feature type="non-terminal residue" evidence="1">
    <location>
        <position position="82"/>
    </location>
</feature>
<protein>
    <submittedName>
        <fullName evidence="1">Uncharacterized protein</fullName>
    </submittedName>
</protein>
<dbReference type="Proteomes" id="UP001165960">
    <property type="component" value="Unassembled WGS sequence"/>
</dbReference>
<evidence type="ECO:0000313" key="1">
    <source>
        <dbReference type="EMBL" id="KAJ9061434.1"/>
    </source>
</evidence>
<keyword evidence="2" id="KW-1185">Reference proteome</keyword>
<accession>A0ACC2SGB6</accession>
<gene>
    <name evidence="1" type="ORF">DSO57_1020783</name>
</gene>